<protein>
    <submittedName>
        <fullName evidence="3">LysM peptidoglycan-binding domain-containing protein</fullName>
    </submittedName>
</protein>
<sequence>MPKKISKFLLPLLLIPTLLFAQSTIEDNPYFKRSMELRKQSEEALTKGDYDAAYRYAEEGLKELEKFESVNSYLLAEQRMNTARQRGLNNQDPELFAQIVEEVDAARANLQAEKFAEGKEHSDSALLLLDQLMSKTTNLVETYTVVKGDSLWKIAGRPSIYGDPFAWPRIYMANKHKLRYPENPDLIYPGQIFDIPR</sequence>
<evidence type="ECO:0000313" key="4">
    <source>
        <dbReference type="Proteomes" id="UP000778951"/>
    </source>
</evidence>
<organism evidence="3 4">
    <name type="scientific">Entomospira culicis</name>
    <dbReference type="NCBI Taxonomy" id="2719989"/>
    <lineage>
        <taxon>Bacteria</taxon>
        <taxon>Pseudomonadati</taxon>
        <taxon>Spirochaetota</taxon>
        <taxon>Spirochaetia</taxon>
        <taxon>Spirochaetales</taxon>
        <taxon>Spirochaetaceae</taxon>
        <taxon>Entomospira</taxon>
    </lineage>
</organism>
<dbReference type="CDD" id="cd00118">
    <property type="entry name" value="LysM"/>
    <property type="match status" value="1"/>
</dbReference>
<dbReference type="SMART" id="SM00257">
    <property type="entry name" value="LysM"/>
    <property type="match status" value="1"/>
</dbReference>
<keyword evidence="4" id="KW-1185">Reference proteome</keyword>
<feature type="domain" description="LysM" evidence="2">
    <location>
        <begin position="141"/>
        <end position="195"/>
    </location>
</feature>
<reference evidence="3" key="1">
    <citation type="submission" date="2020-03" db="EMBL/GenBank/DDBJ databases">
        <title>Spirochaetal bacteria isolated from arthropods constitute a novel genus Entomospira genus novum within the order Spirochaetales.</title>
        <authorList>
            <person name="Grana-Miraglia L."/>
            <person name="Sikutova S."/>
            <person name="Fingerle V."/>
            <person name="Sing A."/>
            <person name="Castillo-Ramirez S."/>
            <person name="Margos G."/>
            <person name="Rudolf I."/>
        </authorList>
    </citation>
    <scope>NUCLEOTIDE SEQUENCE</scope>
    <source>
        <strain evidence="3">BR149</strain>
    </source>
</reference>
<dbReference type="Proteomes" id="UP000778951">
    <property type="component" value="Unassembled WGS sequence"/>
</dbReference>
<comment type="caution">
    <text evidence="3">The sequence shown here is derived from an EMBL/GenBank/DDBJ whole genome shotgun (WGS) entry which is preliminary data.</text>
</comment>
<dbReference type="RefSeq" id="WP_167695053.1">
    <property type="nucleotide sequence ID" value="NZ_CP118181.1"/>
</dbReference>
<dbReference type="PANTHER" id="PTHR34700:SF4">
    <property type="entry name" value="PHAGE-LIKE ELEMENT PBSX PROTEIN XKDP"/>
    <property type="match status" value="1"/>
</dbReference>
<keyword evidence="1" id="KW-0732">Signal</keyword>
<evidence type="ECO:0000256" key="1">
    <source>
        <dbReference type="SAM" id="SignalP"/>
    </source>
</evidence>
<dbReference type="Pfam" id="PF01476">
    <property type="entry name" value="LysM"/>
    <property type="match status" value="1"/>
</dbReference>
<dbReference type="AlphaFoldDB" id="A0A968GFN2"/>
<name>A0A968GFN2_9SPIO</name>
<dbReference type="PANTHER" id="PTHR34700">
    <property type="entry name" value="POTASSIUM BINDING PROTEIN KBP"/>
    <property type="match status" value="1"/>
</dbReference>
<dbReference type="Gene3D" id="3.10.350.10">
    <property type="entry name" value="LysM domain"/>
    <property type="match status" value="1"/>
</dbReference>
<dbReference type="EMBL" id="JAATLM010000001">
    <property type="protein sequence ID" value="NIZ68941.1"/>
    <property type="molecule type" value="Genomic_DNA"/>
</dbReference>
<accession>A0A968GFN2</accession>
<feature type="signal peptide" evidence="1">
    <location>
        <begin position="1"/>
        <end position="21"/>
    </location>
</feature>
<dbReference type="SUPFAM" id="SSF54106">
    <property type="entry name" value="LysM domain"/>
    <property type="match status" value="1"/>
</dbReference>
<proteinExistence type="predicted"/>
<dbReference type="PROSITE" id="PS51782">
    <property type="entry name" value="LYSM"/>
    <property type="match status" value="1"/>
</dbReference>
<evidence type="ECO:0000259" key="2">
    <source>
        <dbReference type="PROSITE" id="PS51782"/>
    </source>
</evidence>
<evidence type="ECO:0000313" key="3">
    <source>
        <dbReference type="EMBL" id="NIZ68941.1"/>
    </source>
</evidence>
<dbReference type="InterPro" id="IPR036779">
    <property type="entry name" value="LysM_dom_sf"/>
</dbReference>
<dbReference type="InterPro" id="IPR052196">
    <property type="entry name" value="Bact_Kbp"/>
</dbReference>
<gene>
    <name evidence="3" type="ORF">HCT48_01740</name>
</gene>
<feature type="chain" id="PRO_5037006231" evidence="1">
    <location>
        <begin position="22"/>
        <end position="197"/>
    </location>
</feature>
<dbReference type="InterPro" id="IPR018392">
    <property type="entry name" value="LysM"/>
</dbReference>